<keyword evidence="3 6" id="KW-0812">Transmembrane</keyword>
<dbReference type="PANTHER" id="PTHR12778">
    <property type="entry name" value="SOLUTE CARRIER FAMILY 33 ACETYL-COA TRANSPORTER -RELATED"/>
    <property type="match status" value="1"/>
</dbReference>
<evidence type="ECO:0000256" key="4">
    <source>
        <dbReference type="ARBA" id="ARBA00022989"/>
    </source>
</evidence>
<dbReference type="InterPro" id="IPR011701">
    <property type="entry name" value="MFS"/>
</dbReference>
<feature type="transmembrane region" description="Helical" evidence="6">
    <location>
        <begin position="151"/>
        <end position="168"/>
    </location>
</feature>
<evidence type="ECO:0000256" key="2">
    <source>
        <dbReference type="ARBA" id="ARBA00022448"/>
    </source>
</evidence>
<keyword evidence="2" id="KW-0813">Transport</keyword>
<dbReference type="SUPFAM" id="SSF103473">
    <property type="entry name" value="MFS general substrate transporter"/>
    <property type="match status" value="1"/>
</dbReference>
<feature type="transmembrane region" description="Helical" evidence="6">
    <location>
        <begin position="410"/>
        <end position="428"/>
    </location>
</feature>
<feature type="transmembrane region" description="Helical" evidence="6">
    <location>
        <begin position="180"/>
        <end position="203"/>
    </location>
</feature>
<name>A0ABY9RGV1_9BURK</name>
<dbReference type="InterPro" id="IPR036259">
    <property type="entry name" value="MFS_trans_sf"/>
</dbReference>
<feature type="transmembrane region" description="Helical" evidence="6">
    <location>
        <begin position="342"/>
        <end position="367"/>
    </location>
</feature>
<dbReference type="EMBL" id="CP133720">
    <property type="protein sequence ID" value="WMW80089.1"/>
    <property type="molecule type" value="Genomic_DNA"/>
</dbReference>
<dbReference type="Pfam" id="PF07690">
    <property type="entry name" value="MFS_1"/>
    <property type="match status" value="2"/>
</dbReference>
<comment type="subcellular location">
    <subcellularLocation>
        <location evidence="1">Membrane</location>
        <topology evidence="1">Multi-pass membrane protein</topology>
    </subcellularLocation>
</comment>
<dbReference type="Proteomes" id="UP001181355">
    <property type="component" value="Chromosome"/>
</dbReference>
<feature type="transmembrane region" description="Helical" evidence="6">
    <location>
        <begin position="244"/>
        <end position="268"/>
    </location>
</feature>
<gene>
    <name evidence="8" type="ORF">RF679_15760</name>
</gene>
<feature type="transmembrane region" description="Helical" evidence="6">
    <location>
        <begin position="83"/>
        <end position="103"/>
    </location>
</feature>
<feature type="transmembrane region" description="Helical" evidence="6">
    <location>
        <begin position="379"/>
        <end position="398"/>
    </location>
</feature>
<feature type="domain" description="Major facilitator superfamily (MFS) profile" evidence="7">
    <location>
        <begin position="18"/>
        <end position="433"/>
    </location>
</feature>
<feature type="transmembrane region" description="Helical" evidence="6">
    <location>
        <begin position="54"/>
        <end position="71"/>
    </location>
</feature>
<sequence length="440" mass="48586">MSTKQTEQAALVTKSRHGLWWVPSLAFLGAIPFIVAQSLSSVLYKNLGVSNAEITFYTSLLYLPWVIKPLWSPLVDIFKTKRFWVILTQMLIGASLFALSLSLHTSHFFFISLAVLWLIAFASSTHDVAADGFYMLGLAPSERASFIGVRSMFYRIANVIGGGIPTLASDSLFTYTGSWAATWTIVFQVLAFILIALALYHLWALPKPADDKSILEVHGKQVSLDEVMREFFATFRAFFAKKDIGIALAFILLFRLGESQALKVVSLFMLDPRAKGGLGLSNHDFGLAYSIVGISFLTLGGLLGGWLISRFGLRKMLWPMMAAVHLPNLAFLFLAYAQPESLSVIAAALAVEQFGYGFGFTAFLMILMMIADGPLKTSHYALCTGFMAAGMMIPGMFSGMLSNYFGYPHFFLWVCVCTIPGFILTAWIKVDADYGKKETQ</sequence>
<evidence type="ECO:0000256" key="5">
    <source>
        <dbReference type="ARBA" id="ARBA00023136"/>
    </source>
</evidence>
<dbReference type="PROSITE" id="PS50850">
    <property type="entry name" value="MFS"/>
    <property type="match status" value="1"/>
</dbReference>
<evidence type="ECO:0000259" key="7">
    <source>
        <dbReference type="PROSITE" id="PS50850"/>
    </source>
</evidence>
<dbReference type="PANTHER" id="PTHR12778:SF10">
    <property type="entry name" value="MAJOR FACILITATOR SUPERFAMILY DOMAIN-CONTAINING PROTEIN 3"/>
    <property type="match status" value="1"/>
</dbReference>
<dbReference type="InterPro" id="IPR020846">
    <property type="entry name" value="MFS_dom"/>
</dbReference>
<feature type="transmembrane region" description="Helical" evidence="6">
    <location>
        <begin position="109"/>
        <end position="130"/>
    </location>
</feature>
<feature type="transmembrane region" description="Helical" evidence="6">
    <location>
        <begin position="288"/>
        <end position="309"/>
    </location>
</feature>
<keyword evidence="5 6" id="KW-0472">Membrane</keyword>
<evidence type="ECO:0000256" key="3">
    <source>
        <dbReference type="ARBA" id="ARBA00022692"/>
    </source>
</evidence>
<evidence type="ECO:0000313" key="9">
    <source>
        <dbReference type="Proteomes" id="UP001181355"/>
    </source>
</evidence>
<dbReference type="RefSeq" id="WP_309481582.1">
    <property type="nucleotide sequence ID" value="NZ_CP133720.1"/>
</dbReference>
<evidence type="ECO:0000256" key="6">
    <source>
        <dbReference type="SAM" id="Phobius"/>
    </source>
</evidence>
<reference evidence="8" key="1">
    <citation type="submission" date="2023-09" db="EMBL/GenBank/DDBJ databases">
        <title>Undibacterium sp. 20NA77.5 isolated from freshwater.</title>
        <authorList>
            <person name="Le V."/>
            <person name="Ko S.-R."/>
            <person name="Ahn C.-Y."/>
            <person name="Oh H.-M."/>
        </authorList>
    </citation>
    <scope>NUCLEOTIDE SEQUENCE</scope>
    <source>
        <strain evidence="8">20NA77.5</strain>
    </source>
</reference>
<keyword evidence="9" id="KW-1185">Reference proteome</keyword>
<accession>A0ABY9RGV1</accession>
<dbReference type="Gene3D" id="1.20.1250.20">
    <property type="entry name" value="MFS general substrate transporter like domains"/>
    <property type="match status" value="2"/>
</dbReference>
<evidence type="ECO:0000313" key="8">
    <source>
        <dbReference type="EMBL" id="WMW80089.1"/>
    </source>
</evidence>
<feature type="transmembrane region" description="Helical" evidence="6">
    <location>
        <begin position="316"/>
        <end position="336"/>
    </location>
</feature>
<proteinExistence type="predicted"/>
<protein>
    <submittedName>
        <fullName evidence="8">MFS transporter</fullName>
    </submittedName>
</protein>
<evidence type="ECO:0000256" key="1">
    <source>
        <dbReference type="ARBA" id="ARBA00004141"/>
    </source>
</evidence>
<keyword evidence="4 6" id="KW-1133">Transmembrane helix</keyword>
<dbReference type="InterPro" id="IPR004752">
    <property type="entry name" value="AmpG_permease/AT-1"/>
</dbReference>
<feature type="transmembrane region" description="Helical" evidence="6">
    <location>
        <begin position="20"/>
        <end position="42"/>
    </location>
</feature>
<organism evidence="8 9">
    <name type="scientific">Undibacterium cyanobacteriorum</name>
    <dbReference type="NCBI Taxonomy" id="3073561"/>
    <lineage>
        <taxon>Bacteria</taxon>
        <taxon>Pseudomonadati</taxon>
        <taxon>Pseudomonadota</taxon>
        <taxon>Betaproteobacteria</taxon>
        <taxon>Burkholderiales</taxon>
        <taxon>Oxalobacteraceae</taxon>
        <taxon>Undibacterium</taxon>
    </lineage>
</organism>